<sequence length="200" mass="22674">MFEVFLFVNPIGTVAQQAELAVTQLAEELAADFTLHFVLLLSPREIDHVINVQGFNSHNLALRNQLFQAAYHIALDYKAAQFQGNHKARALLFTEQNLLHHNDWRYRGEFAAHAIAAHGIDPIVFSRDRKRTAMHDCFASDQKIAREMGITSTPAMVLFDNRQPNAPGMRIGNLESYDRLKSMCEQILVNPNWTAVPHPL</sequence>
<comment type="caution">
    <text evidence="1">The sequence shown here is derived from an EMBL/GenBank/DDBJ whole genome shotgun (WGS) entry which is preliminary data.</text>
</comment>
<reference evidence="1 2" key="1">
    <citation type="journal article" date="2015" name="Genome Announc.">
        <title>Expanding the biotechnology potential of lactobacilli through comparative genomics of 213 strains and associated genera.</title>
        <authorList>
            <person name="Sun Z."/>
            <person name="Harris H.M."/>
            <person name="McCann A."/>
            <person name="Guo C."/>
            <person name="Argimon S."/>
            <person name="Zhang W."/>
            <person name="Yang X."/>
            <person name="Jeffery I.B."/>
            <person name="Cooney J.C."/>
            <person name="Kagawa T.F."/>
            <person name="Liu W."/>
            <person name="Song Y."/>
            <person name="Salvetti E."/>
            <person name="Wrobel A."/>
            <person name="Rasinkangas P."/>
            <person name="Parkhill J."/>
            <person name="Rea M.C."/>
            <person name="O'Sullivan O."/>
            <person name="Ritari J."/>
            <person name="Douillard F.P."/>
            <person name="Paul Ross R."/>
            <person name="Yang R."/>
            <person name="Briner A.E."/>
            <person name="Felis G.E."/>
            <person name="de Vos W.M."/>
            <person name="Barrangou R."/>
            <person name="Klaenhammer T.R."/>
            <person name="Caufield P.W."/>
            <person name="Cui Y."/>
            <person name="Zhang H."/>
            <person name="O'Toole P.W."/>
        </authorList>
    </citation>
    <scope>NUCLEOTIDE SEQUENCE [LARGE SCALE GENOMIC DNA]</scope>
    <source>
        <strain evidence="1 2">JCM 17158</strain>
    </source>
</reference>
<name>A0A0R1JXZ0_9LACO</name>
<evidence type="ECO:0008006" key="3">
    <source>
        <dbReference type="Google" id="ProtNLM"/>
    </source>
</evidence>
<accession>A0A0R1JXZ0</accession>
<dbReference type="EMBL" id="AZDJ01000022">
    <property type="protein sequence ID" value="KRK72626.1"/>
    <property type="molecule type" value="Genomic_DNA"/>
</dbReference>
<keyword evidence="2" id="KW-1185">Reference proteome</keyword>
<dbReference type="Proteomes" id="UP000051804">
    <property type="component" value="Unassembled WGS sequence"/>
</dbReference>
<dbReference type="AlphaFoldDB" id="A0A0R1JXZ0"/>
<dbReference type="PATRIC" id="fig|1291734.4.peg.1645"/>
<dbReference type="RefSeq" id="WP_054723534.1">
    <property type="nucleotide sequence ID" value="NZ_AZDJ01000022.1"/>
</dbReference>
<dbReference type="Pfam" id="PF13743">
    <property type="entry name" value="Thioredoxin_5"/>
    <property type="match status" value="1"/>
</dbReference>
<organism evidence="1 2">
    <name type="scientific">Lacticaseibacillus nasuensis JCM 17158</name>
    <dbReference type="NCBI Taxonomy" id="1291734"/>
    <lineage>
        <taxon>Bacteria</taxon>
        <taxon>Bacillati</taxon>
        <taxon>Bacillota</taxon>
        <taxon>Bacilli</taxon>
        <taxon>Lactobacillales</taxon>
        <taxon>Lactobacillaceae</taxon>
        <taxon>Lacticaseibacillus</taxon>
    </lineage>
</organism>
<protein>
    <recommendedName>
        <fullName evidence="3">Dithiol-disulfide isomerase</fullName>
    </recommendedName>
</protein>
<dbReference type="InterPro" id="IPR036249">
    <property type="entry name" value="Thioredoxin-like_sf"/>
</dbReference>
<evidence type="ECO:0000313" key="1">
    <source>
        <dbReference type="EMBL" id="KRK72626.1"/>
    </source>
</evidence>
<evidence type="ECO:0000313" key="2">
    <source>
        <dbReference type="Proteomes" id="UP000051804"/>
    </source>
</evidence>
<dbReference type="STRING" id="1291734.FD02_GL001599"/>
<dbReference type="SUPFAM" id="SSF52833">
    <property type="entry name" value="Thioredoxin-like"/>
    <property type="match status" value="1"/>
</dbReference>
<proteinExistence type="predicted"/>
<dbReference type="Gene3D" id="3.40.30.10">
    <property type="entry name" value="Glutaredoxin"/>
    <property type="match status" value="1"/>
</dbReference>
<gene>
    <name evidence="1" type="ORF">FD02_GL001599</name>
</gene>
<dbReference type="OrthoDB" id="2156137at2"/>